<protein>
    <submittedName>
        <fullName evidence="1">Uncharacterized protein</fullName>
    </submittedName>
</protein>
<dbReference type="Proteomes" id="UP000078532">
    <property type="component" value="Unassembled WGS sequence"/>
</dbReference>
<reference evidence="1 2" key="1">
    <citation type="submission" date="2016-04" db="EMBL/GenBank/DDBJ databases">
        <authorList>
            <person name="Evans L.H."/>
            <person name="Alamgir A."/>
            <person name="Owens N."/>
            <person name="Weber N.D."/>
            <person name="Virtaneva K."/>
            <person name="Barbian K."/>
            <person name="Babar A."/>
            <person name="Rosenke K."/>
        </authorList>
    </citation>
    <scope>NUCLEOTIDE SEQUENCE [LARGE SCALE GENOMIC DNA]</scope>
    <source>
        <strain evidence="1 2">LMa1</strain>
    </source>
</reference>
<sequence>MFRRNVGEVEMIRLAFLIGHSQQAEGFFNFRRATLGTINLERTILYALFTFNGNLQPAF</sequence>
<accession>A0A1B7LIT5</accession>
<evidence type="ECO:0000313" key="2">
    <source>
        <dbReference type="Proteomes" id="UP000078532"/>
    </source>
</evidence>
<evidence type="ECO:0000313" key="1">
    <source>
        <dbReference type="EMBL" id="OAT86489.1"/>
    </source>
</evidence>
<keyword evidence="2" id="KW-1185">Reference proteome</keyword>
<comment type="caution">
    <text evidence="1">The sequence shown here is derived from an EMBL/GenBank/DDBJ whole genome shotgun (WGS) entry which is preliminary data.</text>
</comment>
<dbReference type="AlphaFoldDB" id="A0A1B7LIT5"/>
<dbReference type="EMBL" id="LYVF01000013">
    <property type="protein sequence ID" value="OAT86489.1"/>
    <property type="molecule type" value="Genomic_DNA"/>
</dbReference>
<name>A0A1B7LIT5_9FIRM</name>
<organism evidence="1 2">
    <name type="scientific">Desulfotomaculum copahuensis</name>
    <dbReference type="NCBI Taxonomy" id="1838280"/>
    <lineage>
        <taxon>Bacteria</taxon>
        <taxon>Bacillati</taxon>
        <taxon>Bacillota</taxon>
        <taxon>Clostridia</taxon>
        <taxon>Eubacteriales</taxon>
        <taxon>Desulfotomaculaceae</taxon>
        <taxon>Desulfotomaculum</taxon>
    </lineage>
</organism>
<proteinExistence type="predicted"/>
<gene>
    <name evidence="1" type="ORF">A6M21_03475</name>
</gene>